<evidence type="ECO:0000256" key="4">
    <source>
        <dbReference type="PIRSR" id="PIRSR005739-1"/>
    </source>
</evidence>
<evidence type="ECO:0000313" key="6">
    <source>
        <dbReference type="Proteomes" id="UP000515153"/>
    </source>
</evidence>
<feature type="active site" description="Proton acceptor" evidence="4">
    <location>
        <position position="294"/>
    </location>
</feature>
<dbReference type="GO" id="GO:0008171">
    <property type="term" value="F:O-methyltransferase activity"/>
    <property type="evidence" value="ECO:0007669"/>
    <property type="project" value="InterPro"/>
</dbReference>
<dbReference type="PANTHER" id="PTHR43712:SF2">
    <property type="entry name" value="O-METHYLTRANSFERASE CICE"/>
    <property type="match status" value="1"/>
</dbReference>
<reference evidence="7" key="2">
    <citation type="submission" date="2019-10" db="EMBL/GenBank/DDBJ databases">
        <authorList>
            <consortium name="NCBI Genome Project"/>
        </authorList>
    </citation>
    <scope>NUCLEOTIDE SEQUENCE</scope>
    <source>
        <strain evidence="7">NI907</strain>
    </source>
</reference>
<keyword evidence="3" id="KW-0949">S-adenosyl-L-methionine</keyword>
<reference evidence="7" key="1">
    <citation type="journal article" date="2019" name="Mol. Biol. Evol.">
        <title>Blast fungal genomes show frequent chromosomal changes, gene gains and losses, and effector gene turnover.</title>
        <authorList>
            <person name="Gomez Luciano L.B."/>
            <person name="Jason Tsai I."/>
            <person name="Chuma I."/>
            <person name="Tosa Y."/>
            <person name="Chen Y.H."/>
            <person name="Li J.Y."/>
            <person name="Li M.Y."/>
            <person name="Jade Lu M.Y."/>
            <person name="Nakayashiki H."/>
            <person name="Li W.H."/>
        </authorList>
    </citation>
    <scope>NUCLEOTIDE SEQUENCE</scope>
    <source>
        <strain evidence="7">NI907</strain>
    </source>
</reference>
<dbReference type="RefSeq" id="XP_030978014.1">
    <property type="nucleotide sequence ID" value="XM_031129330.1"/>
</dbReference>
<feature type="domain" description="O-methyltransferase C-terminal" evidence="5">
    <location>
        <begin position="216"/>
        <end position="364"/>
    </location>
</feature>
<dbReference type="Gene3D" id="3.40.50.150">
    <property type="entry name" value="Vaccinia Virus protein VP39"/>
    <property type="match status" value="1"/>
</dbReference>
<dbReference type="PIRSF" id="PIRSF005739">
    <property type="entry name" value="O-mtase"/>
    <property type="match status" value="1"/>
</dbReference>
<dbReference type="InterPro" id="IPR016461">
    <property type="entry name" value="COMT-like"/>
</dbReference>
<dbReference type="Proteomes" id="UP000515153">
    <property type="component" value="Unplaced"/>
</dbReference>
<keyword evidence="1" id="KW-0489">Methyltransferase</keyword>
<dbReference type="PROSITE" id="PS51683">
    <property type="entry name" value="SAM_OMT_II"/>
    <property type="match status" value="1"/>
</dbReference>
<name>A0A6P8AT04_PYRGI</name>
<dbReference type="GO" id="GO:0032259">
    <property type="term" value="P:methylation"/>
    <property type="evidence" value="ECO:0007669"/>
    <property type="project" value="UniProtKB-KW"/>
</dbReference>
<dbReference type="PANTHER" id="PTHR43712">
    <property type="entry name" value="PUTATIVE (AFU_ORTHOLOGUE AFUA_4G14580)-RELATED"/>
    <property type="match status" value="1"/>
</dbReference>
<dbReference type="InterPro" id="IPR001077">
    <property type="entry name" value="COMT_C"/>
</dbReference>
<sequence length="389" mass="44097">MDALLEQIKQASSSLDRAARRKAIDSLRKAADSLEDPVDTVFRMGHLELEKAAVQLGYDLDTFSYLVKAQGSKTTEEIAHHGKAEEQLMRRLLRYFASANLVQEVGVDEWEANQVTRNLSNELTEAAILHYYGIVSQQSLDMPEFLKNNGYKTPSDDSNTIFHHSYKTKLSPFEWMAQTKNKEQLELFHKFMALRRQANLTWLTVYPVRQEIGQSADLNPERALYVNMGGSIGHQCAQFKEKYPDIPGRVILQDLPEVVAQAMNTPGVENMGHDFFNPQPVKGAKFYFMRGVSHNHPTHKVRLLFTNIREAMAPDSVLLLDEIVLPPKDVDHVSSAMDLIMMGAFAAEERTEIQWRELAASAGLKITNVYLYNPIENEAVMELRLAESV</sequence>
<accession>A0A6P8AT04</accession>
<dbReference type="InterPro" id="IPR029063">
    <property type="entry name" value="SAM-dependent_MTases_sf"/>
</dbReference>
<evidence type="ECO:0000256" key="2">
    <source>
        <dbReference type="ARBA" id="ARBA00022679"/>
    </source>
</evidence>
<dbReference type="Gene3D" id="1.10.10.10">
    <property type="entry name" value="Winged helix-like DNA-binding domain superfamily/Winged helix DNA-binding domain"/>
    <property type="match status" value="1"/>
</dbReference>
<dbReference type="SUPFAM" id="SSF53335">
    <property type="entry name" value="S-adenosyl-L-methionine-dependent methyltransferases"/>
    <property type="match status" value="1"/>
</dbReference>
<dbReference type="SUPFAM" id="SSF46785">
    <property type="entry name" value="Winged helix' DNA-binding domain"/>
    <property type="match status" value="1"/>
</dbReference>
<dbReference type="AlphaFoldDB" id="A0A6P8AT04"/>
<dbReference type="InterPro" id="IPR036390">
    <property type="entry name" value="WH_DNA-bd_sf"/>
</dbReference>
<evidence type="ECO:0000259" key="5">
    <source>
        <dbReference type="Pfam" id="PF00891"/>
    </source>
</evidence>
<keyword evidence="6" id="KW-1185">Reference proteome</keyword>
<evidence type="ECO:0000256" key="1">
    <source>
        <dbReference type="ARBA" id="ARBA00022603"/>
    </source>
</evidence>
<gene>
    <name evidence="7" type="ORF">PgNI_09346</name>
</gene>
<dbReference type="Pfam" id="PF00891">
    <property type="entry name" value="Methyltransf_2"/>
    <property type="match status" value="1"/>
</dbReference>
<reference evidence="7" key="3">
    <citation type="submission" date="2025-08" db="UniProtKB">
        <authorList>
            <consortium name="RefSeq"/>
        </authorList>
    </citation>
    <scope>IDENTIFICATION</scope>
    <source>
        <strain evidence="7">NI907</strain>
    </source>
</reference>
<dbReference type="GeneID" id="41964238"/>
<proteinExistence type="predicted"/>
<protein>
    <recommendedName>
        <fullName evidence="5">O-methyltransferase C-terminal domain-containing protein</fullName>
    </recommendedName>
</protein>
<evidence type="ECO:0000313" key="7">
    <source>
        <dbReference type="RefSeq" id="XP_030978014.1"/>
    </source>
</evidence>
<organism evidence="6 7">
    <name type="scientific">Pyricularia grisea</name>
    <name type="common">Crabgrass-specific blast fungus</name>
    <name type="synonym">Magnaporthe grisea</name>
    <dbReference type="NCBI Taxonomy" id="148305"/>
    <lineage>
        <taxon>Eukaryota</taxon>
        <taxon>Fungi</taxon>
        <taxon>Dikarya</taxon>
        <taxon>Ascomycota</taxon>
        <taxon>Pezizomycotina</taxon>
        <taxon>Sordariomycetes</taxon>
        <taxon>Sordariomycetidae</taxon>
        <taxon>Magnaporthales</taxon>
        <taxon>Pyriculariaceae</taxon>
        <taxon>Pyricularia</taxon>
    </lineage>
</organism>
<dbReference type="InterPro" id="IPR036388">
    <property type="entry name" value="WH-like_DNA-bd_sf"/>
</dbReference>
<dbReference type="KEGG" id="pgri:PgNI_09346"/>
<evidence type="ECO:0000256" key="3">
    <source>
        <dbReference type="ARBA" id="ARBA00022691"/>
    </source>
</evidence>
<keyword evidence="2" id="KW-0808">Transferase</keyword>